<feature type="non-terminal residue" evidence="1">
    <location>
        <position position="146"/>
    </location>
</feature>
<dbReference type="EMBL" id="CAJNIZ010009044">
    <property type="protein sequence ID" value="CAE7275460.1"/>
    <property type="molecule type" value="Genomic_DNA"/>
</dbReference>
<accession>A0A812MMW2</accession>
<organism evidence="1 2">
    <name type="scientific">Symbiodinium pilosum</name>
    <name type="common">Dinoflagellate</name>
    <dbReference type="NCBI Taxonomy" id="2952"/>
    <lineage>
        <taxon>Eukaryota</taxon>
        <taxon>Sar</taxon>
        <taxon>Alveolata</taxon>
        <taxon>Dinophyceae</taxon>
        <taxon>Suessiales</taxon>
        <taxon>Symbiodiniaceae</taxon>
        <taxon>Symbiodinium</taxon>
    </lineage>
</organism>
<evidence type="ECO:0000313" key="1">
    <source>
        <dbReference type="EMBL" id="CAE7275460.1"/>
    </source>
</evidence>
<keyword evidence="2" id="KW-1185">Reference proteome</keyword>
<protein>
    <recommendedName>
        <fullName evidence="3">Globin</fullName>
    </recommendedName>
</protein>
<dbReference type="Proteomes" id="UP000649617">
    <property type="component" value="Unassembled WGS sequence"/>
</dbReference>
<proteinExistence type="predicted"/>
<evidence type="ECO:0000313" key="2">
    <source>
        <dbReference type="Proteomes" id="UP000649617"/>
    </source>
</evidence>
<evidence type="ECO:0008006" key="3">
    <source>
        <dbReference type="Google" id="ProtNLM"/>
    </source>
</evidence>
<sequence length="146" mass="17242">MKVPTNFKEMFFFNAAVMGFGQNNQWMQLILDQFDDIVVHAADSYRLQEECDILSLVLAQHKGSKVRLTDFKAIMLASLRSLLPKDWDSNHEVAWNWLWENTERILRAHVGKPAVHQKALERFVQSLTEDQLHHLREQLFARFFEE</sequence>
<reference evidence="1" key="1">
    <citation type="submission" date="2021-02" db="EMBL/GenBank/DDBJ databases">
        <authorList>
            <person name="Dougan E. K."/>
            <person name="Rhodes N."/>
            <person name="Thang M."/>
            <person name="Chan C."/>
        </authorList>
    </citation>
    <scope>NUCLEOTIDE SEQUENCE</scope>
</reference>
<gene>
    <name evidence="1" type="ORF">SPIL2461_LOCUS6132</name>
</gene>
<dbReference type="AlphaFoldDB" id="A0A812MMW2"/>
<name>A0A812MMW2_SYMPI</name>
<comment type="caution">
    <text evidence="1">The sequence shown here is derived from an EMBL/GenBank/DDBJ whole genome shotgun (WGS) entry which is preliminary data.</text>
</comment>
<dbReference type="OrthoDB" id="443789at2759"/>